<accession>A0A0J9W3C8</accession>
<dbReference type="AlphaFoldDB" id="A0A0J9W3C8"/>
<dbReference type="KEGG" id="fox:FOXG_15079"/>
<reference evidence="2" key="2">
    <citation type="journal article" date="2010" name="Nature">
        <title>Comparative genomics reveals mobile pathogenicity chromosomes in Fusarium.</title>
        <authorList>
            <person name="Ma L.J."/>
            <person name="van der Does H.C."/>
            <person name="Borkovich K.A."/>
            <person name="Coleman J.J."/>
            <person name="Daboussi M.J."/>
            <person name="Di Pietro A."/>
            <person name="Dufresne M."/>
            <person name="Freitag M."/>
            <person name="Grabherr M."/>
            <person name="Henrissat B."/>
            <person name="Houterman P.M."/>
            <person name="Kang S."/>
            <person name="Shim W.B."/>
            <person name="Woloshuk C."/>
            <person name="Xie X."/>
            <person name="Xu J.R."/>
            <person name="Antoniw J."/>
            <person name="Baker S.E."/>
            <person name="Bluhm B.H."/>
            <person name="Breakspear A."/>
            <person name="Brown D.W."/>
            <person name="Butchko R.A."/>
            <person name="Chapman S."/>
            <person name="Coulson R."/>
            <person name="Coutinho P.M."/>
            <person name="Danchin E.G."/>
            <person name="Diener A."/>
            <person name="Gale L.R."/>
            <person name="Gardiner D.M."/>
            <person name="Goff S."/>
            <person name="Hammond-Kosack K.E."/>
            <person name="Hilburn K."/>
            <person name="Hua-Van A."/>
            <person name="Jonkers W."/>
            <person name="Kazan K."/>
            <person name="Kodira C.D."/>
            <person name="Koehrsen M."/>
            <person name="Kumar L."/>
            <person name="Lee Y.H."/>
            <person name="Li L."/>
            <person name="Manners J.M."/>
            <person name="Miranda-Saavedra D."/>
            <person name="Mukherjee M."/>
            <person name="Park G."/>
            <person name="Park J."/>
            <person name="Park S.Y."/>
            <person name="Proctor R.H."/>
            <person name="Regev A."/>
            <person name="Ruiz-Roldan M.C."/>
            <person name="Sain D."/>
            <person name="Sakthikumar S."/>
            <person name="Sykes S."/>
            <person name="Schwartz D.C."/>
            <person name="Turgeon B.G."/>
            <person name="Wapinski I."/>
            <person name="Yoder O."/>
            <person name="Young S."/>
            <person name="Zeng Q."/>
            <person name="Zhou S."/>
            <person name="Galagan J."/>
            <person name="Cuomo C.A."/>
            <person name="Kistler H.C."/>
            <person name="Rep M."/>
        </authorList>
    </citation>
    <scope>NUCLEOTIDE SEQUENCE [LARGE SCALE GENOMIC DNA]</scope>
    <source>
        <strain evidence="2">4287</strain>
    </source>
</reference>
<dbReference type="GeneID" id="28956172"/>
<evidence type="ECO:0000313" key="2">
    <source>
        <dbReference type="EMBL" id="KNB17579.1"/>
    </source>
</evidence>
<sequence length="281" mass="30809">MSDAGTVSLTHDGCLQSFRRKTTMAKHQRRSHQGGPESNEILVDCTSESDIGDSPLTPSQMDWPIQEVITPSTLAHGYPMHLASSFVNVYHPSMRAEAEEYNSQDANMQMAHQPAGIRRQPYHVIDQKHSAVATLNTIVPESYHIPRQKVERPTLEVPYNIGNMTPICSSPASFSAVSEHSSVIQDGNYSHPIPTTPACSLQDTSSVKSQSNANSCSQQLQQAKGLQPENGWCFRYQPLVTGVTIGQIPAFTSGVCDMYSGPKVGFNDPTMQLPSSRVETY</sequence>
<proteinExistence type="predicted"/>
<dbReference type="Proteomes" id="UP000009097">
    <property type="component" value="Unassembled WGS sequence"/>
</dbReference>
<organism evidence="2 3">
    <name type="scientific">Fusarium oxysporum f. sp. lycopersici (strain 4287 / CBS 123668 / FGSC 9935 / NRRL 34936)</name>
    <name type="common">Fusarium vascular wilt of tomato</name>
    <dbReference type="NCBI Taxonomy" id="426428"/>
    <lineage>
        <taxon>Eukaryota</taxon>
        <taxon>Fungi</taxon>
        <taxon>Dikarya</taxon>
        <taxon>Ascomycota</taxon>
        <taxon>Pezizomycotina</taxon>
        <taxon>Sordariomycetes</taxon>
        <taxon>Hypocreomycetidae</taxon>
        <taxon>Hypocreales</taxon>
        <taxon>Nectriaceae</taxon>
        <taxon>Fusarium</taxon>
        <taxon>Fusarium oxysporum species complex</taxon>
    </lineage>
</organism>
<evidence type="ECO:0000313" key="3">
    <source>
        <dbReference type="Proteomes" id="UP000009097"/>
    </source>
</evidence>
<dbReference type="VEuPathDB" id="FungiDB:FOXG_15079"/>
<name>A0A0J9W3C8_FUSO4</name>
<dbReference type="EMBL" id="DS231722">
    <property type="protein sequence ID" value="KNB17579.1"/>
    <property type="molecule type" value="Genomic_DNA"/>
</dbReference>
<feature type="region of interest" description="Disordered" evidence="1">
    <location>
        <begin position="21"/>
        <end position="40"/>
    </location>
</feature>
<protein>
    <submittedName>
        <fullName evidence="2">Uncharacterized protein</fullName>
    </submittedName>
</protein>
<reference evidence="2" key="1">
    <citation type="submission" date="2007-04" db="EMBL/GenBank/DDBJ databases">
        <authorList>
            <consortium name="The Broad Institute Genome Sequencing Platform"/>
            <person name="Birren B."/>
            <person name="Lander E."/>
            <person name="Galagan J."/>
            <person name="Nusbaum C."/>
            <person name="Devon K."/>
            <person name="Ma L.-J."/>
            <person name="Jaffe D."/>
            <person name="Butler J."/>
            <person name="Alvarez P."/>
            <person name="Gnerre S."/>
            <person name="Grabherr M."/>
            <person name="Kleber M."/>
            <person name="Mauceli E."/>
            <person name="Brockman W."/>
            <person name="MacCallum I.A."/>
            <person name="Young S."/>
            <person name="LaButti K."/>
            <person name="DeCaprio D."/>
            <person name="Crawford M."/>
            <person name="Koehrsen M."/>
            <person name="Engels R."/>
            <person name="Montgomery P."/>
            <person name="Pearson M."/>
            <person name="Howarth C."/>
            <person name="Larson L."/>
            <person name="White J."/>
            <person name="O'Leary S."/>
            <person name="Kodira C."/>
            <person name="Zeng Q."/>
            <person name="Yandava C."/>
            <person name="Alvarado L."/>
            <person name="Kistler C."/>
            <person name="Shim W.-B."/>
            <person name="Kang S."/>
            <person name="Woloshuk C."/>
        </authorList>
    </citation>
    <scope>NUCLEOTIDE SEQUENCE</scope>
    <source>
        <strain evidence="2">4287</strain>
    </source>
</reference>
<dbReference type="RefSeq" id="XP_018255624.1">
    <property type="nucleotide sequence ID" value="XM_018395151.1"/>
</dbReference>
<gene>
    <name evidence="2" type="ORF">FOXG_15079</name>
</gene>
<feature type="compositionally biased region" description="Basic residues" evidence="1">
    <location>
        <begin position="21"/>
        <end position="32"/>
    </location>
</feature>
<evidence type="ECO:0000256" key="1">
    <source>
        <dbReference type="SAM" id="MobiDB-lite"/>
    </source>
</evidence>